<organism evidence="8 9">
    <name type="scientific">Algimonas arctica</name>
    <dbReference type="NCBI Taxonomy" id="1479486"/>
    <lineage>
        <taxon>Bacteria</taxon>
        <taxon>Pseudomonadati</taxon>
        <taxon>Pseudomonadota</taxon>
        <taxon>Alphaproteobacteria</taxon>
        <taxon>Maricaulales</taxon>
        <taxon>Robiginitomaculaceae</taxon>
        <taxon>Algimonas</taxon>
    </lineage>
</organism>
<keyword evidence="2 6" id="KW-0349">Heme</keyword>
<dbReference type="InterPro" id="IPR002327">
    <property type="entry name" value="Cyt_c_1A/1B"/>
</dbReference>
<comment type="caution">
    <text evidence="8">The sequence shown here is derived from an EMBL/GenBank/DDBJ whole genome shotgun (WGS) entry which is preliminary data.</text>
</comment>
<dbReference type="PANTHER" id="PTHR11961">
    <property type="entry name" value="CYTOCHROME C"/>
    <property type="match status" value="1"/>
</dbReference>
<dbReference type="GO" id="GO:0046872">
    <property type="term" value="F:metal ion binding"/>
    <property type="evidence" value="ECO:0007669"/>
    <property type="project" value="UniProtKB-KW"/>
</dbReference>
<dbReference type="Proteomes" id="UP000634004">
    <property type="component" value="Unassembled WGS sequence"/>
</dbReference>
<dbReference type="Pfam" id="PF00034">
    <property type="entry name" value="Cytochrom_C"/>
    <property type="match status" value="1"/>
</dbReference>
<evidence type="ECO:0000313" key="8">
    <source>
        <dbReference type="EMBL" id="GHA96970.1"/>
    </source>
</evidence>
<dbReference type="EMBL" id="BMZH01000007">
    <property type="protein sequence ID" value="GHA96970.1"/>
    <property type="molecule type" value="Genomic_DNA"/>
</dbReference>
<evidence type="ECO:0000256" key="2">
    <source>
        <dbReference type="ARBA" id="ARBA00022617"/>
    </source>
</evidence>
<keyword evidence="3 6" id="KW-0479">Metal-binding</keyword>
<dbReference type="InterPro" id="IPR036909">
    <property type="entry name" value="Cyt_c-like_dom_sf"/>
</dbReference>
<dbReference type="GO" id="GO:0009055">
    <property type="term" value="F:electron transfer activity"/>
    <property type="evidence" value="ECO:0007669"/>
    <property type="project" value="InterPro"/>
</dbReference>
<evidence type="ECO:0000256" key="5">
    <source>
        <dbReference type="ARBA" id="ARBA00023004"/>
    </source>
</evidence>
<keyword evidence="1" id="KW-0813">Transport</keyword>
<sequence>MDPLGNNKIFAAILGGALVFMMIKTLPEVFMHHETPKVPAYIVGELEAGGEEEVIELPFPQADWVAAMDADRGAKVFKSCASCHNADVGGANGTGPGLWNIVGSPKGAHTDFSYSDAMTSAGTSWTYEALNGFLEKPKNYLPGTKMNFVGIRKESDRAAVIEYLRLASSNPVPRPDPAAATIELTVDAEEGAVVPGEAVQIEEPATDPTETNE</sequence>
<evidence type="ECO:0000256" key="4">
    <source>
        <dbReference type="ARBA" id="ARBA00022982"/>
    </source>
</evidence>
<evidence type="ECO:0000259" key="7">
    <source>
        <dbReference type="PROSITE" id="PS51007"/>
    </source>
</evidence>
<dbReference type="InterPro" id="IPR009056">
    <property type="entry name" value="Cyt_c-like_dom"/>
</dbReference>
<dbReference type="PROSITE" id="PS51007">
    <property type="entry name" value="CYTC"/>
    <property type="match status" value="1"/>
</dbReference>
<dbReference type="AlphaFoldDB" id="A0A8J3CT16"/>
<evidence type="ECO:0000313" key="9">
    <source>
        <dbReference type="Proteomes" id="UP000634004"/>
    </source>
</evidence>
<reference evidence="8" key="2">
    <citation type="submission" date="2020-09" db="EMBL/GenBank/DDBJ databases">
        <authorList>
            <person name="Sun Q."/>
            <person name="Kim S."/>
        </authorList>
    </citation>
    <scope>NUCLEOTIDE SEQUENCE</scope>
    <source>
        <strain evidence="8">KCTC 32513</strain>
    </source>
</reference>
<feature type="domain" description="Cytochrome c" evidence="7">
    <location>
        <begin position="68"/>
        <end position="168"/>
    </location>
</feature>
<dbReference type="PRINTS" id="PR00604">
    <property type="entry name" value="CYTCHRMECIAB"/>
</dbReference>
<keyword evidence="5 6" id="KW-0408">Iron</keyword>
<keyword evidence="4" id="KW-0249">Electron transport</keyword>
<evidence type="ECO:0000256" key="3">
    <source>
        <dbReference type="ARBA" id="ARBA00022723"/>
    </source>
</evidence>
<dbReference type="Gene3D" id="1.10.760.10">
    <property type="entry name" value="Cytochrome c-like domain"/>
    <property type="match status" value="1"/>
</dbReference>
<dbReference type="SUPFAM" id="SSF46626">
    <property type="entry name" value="Cytochrome c"/>
    <property type="match status" value="1"/>
</dbReference>
<dbReference type="RefSeq" id="WP_189497996.1">
    <property type="nucleotide sequence ID" value="NZ_BMZH01000007.1"/>
</dbReference>
<evidence type="ECO:0000256" key="6">
    <source>
        <dbReference type="PROSITE-ProRule" id="PRU00433"/>
    </source>
</evidence>
<accession>A0A8J3CT16</accession>
<evidence type="ECO:0000256" key="1">
    <source>
        <dbReference type="ARBA" id="ARBA00022448"/>
    </source>
</evidence>
<name>A0A8J3CT16_9PROT</name>
<gene>
    <name evidence="8" type="ORF">GCM10009069_20010</name>
</gene>
<dbReference type="GO" id="GO:0020037">
    <property type="term" value="F:heme binding"/>
    <property type="evidence" value="ECO:0007669"/>
    <property type="project" value="InterPro"/>
</dbReference>
<keyword evidence="9" id="KW-1185">Reference proteome</keyword>
<proteinExistence type="predicted"/>
<reference evidence="8" key="1">
    <citation type="journal article" date="2014" name="Int. J. Syst. Evol. Microbiol.">
        <title>Complete genome sequence of Corynebacterium casei LMG S-19264T (=DSM 44701T), isolated from a smear-ripened cheese.</title>
        <authorList>
            <consortium name="US DOE Joint Genome Institute (JGI-PGF)"/>
            <person name="Walter F."/>
            <person name="Albersmeier A."/>
            <person name="Kalinowski J."/>
            <person name="Ruckert C."/>
        </authorList>
    </citation>
    <scope>NUCLEOTIDE SEQUENCE</scope>
    <source>
        <strain evidence="8">KCTC 32513</strain>
    </source>
</reference>
<protein>
    <submittedName>
        <fullName evidence="8">Cytochrome c</fullName>
    </submittedName>
</protein>